<protein>
    <submittedName>
        <fullName evidence="1">Uncharacterized protein</fullName>
    </submittedName>
</protein>
<dbReference type="HOGENOM" id="CLU_3286548_0_0_5"/>
<accession>K7Z4U6</accession>
<gene>
    <name evidence="1" type="ORF">A1OE_864</name>
</gene>
<dbReference type="Proteomes" id="UP000010077">
    <property type="component" value="Chromosome"/>
</dbReference>
<sequence length="40" mass="5003">MIIYFRFIQRDSYYLNNYKQYNELLTQLLRIYIDGSAQFS</sequence>
<dbReference type="EMBL" id="CP003539">
    <property type="protein sequence ID" value="AFX99048.1"/>
    <property type="molecule type" value="Genomic_DNA"/>
</dbReference>
<evidence type="ECO:0000313" key="2">
    <source>
        <dbReference type="Proteomes" id="UP000010077"/>
    </source>
</evidence>
<keyword evidence="2" id="KW-1185">Reference proteome</keyword>
<evidence type="ECO:0000313" key="1">
    <source>
        <dbReference type="EMBL" id="AFX99048.1"/>
    </source>
</evidence>
<reference evidence="1 2" key="1">
    <citation type="journal article" date="2012" name="Proc. Natl. Acad. Sci. U.S.A.">
        <title>Genome streamlining and chemical defense in a coral reef symbiosis.</title>
        <authorList>
            <person name="Kwan J.C."/>
            <person name="Donia M.S."/>
            <person name="Han A.W."/>
            <person name="Hirose E."/>
            <person name="Haygood M.G."/>
            <person name="Schmidt E.W."/>
        </authorList>
    </citation>
    <scope>NUCLEOTIDE SEQUENCE [LARGE SCALE GENOMIC DNA]</scope>
    <source>
        <strain evidence="1 2">L2</strain>
    </source>
</reference>
<dbReference type="KEGG" id="thal:A1OE_864"/>
<name>K7Z4U6_9PROT</name>
<organism evidence="1 2">
    <name type="scientific">Candidatus Endolissoclinum faulkneri L2</name>
    <dbReference type="NCBI Taxonomy" id="1193729"/>
    <lineage>
        <taxon>Bacteria</taxon>
        <taxon>Pseudomonadati</taxon>
        <taxon>Pseudomonadota</taxon>
        <taxon>Alphaproteobacteria</taxon>
        <taxon>Rhodospirillales</taxon>
        <taxon>Rhodospirillaceae</taxon>
        <taxon>Candidatus Endolissoclinum</taxon>
    </lineage>
</organism>
<proteinExistence type="predicted"/>
<dbReference type="AlphaFoldDB" id="K7Z4U6"/>